<evidence type="ECO:0000313" key="2">
    <source>
        <dbReference type="Proteomes" id="UP001589576"/>
    </source>
</evidence>
<dbReference type="PANTHER" id="PTHR31299:SF0">
    <property type="entry name" value="ESTERASE, PUTATIVE (AFU_ORTHOLOGUE AFUA_1G05850)-RELATED"/>
    <property type="match status" value="1"/>
</dbReference>
<accession>A0ABV5GHX9</accession>
<proteinExistence type="predicted"/>
<dbReference type="RefSeq" id="WP_379691878.1">
    <property type="nucleotide sequence ID" value="NZ_JBHMFB010000029.1"/>
</dbReference>
<organism evidence="1 2">
    <name type="scientific">Flavobacterium paronense</name>
    <dbReference type="NCBI Taxonomy" id="1392775"/>
    <lineage>
        <taxon>Bacteria</taxon>
        <taxon>Pseudomonadati</taxon>
        <taxon>Bacteroidota</taxon>
        <taxon>Flavobacteriia</taxon>
        <taxon>Flavobacteriales</taxon>
        <taxon>Flavobacteriaceae</taxon>
        <taxon>Flavobacterium</taxon>
    </lineage>
</organism>
<dbReference type="Gene3D" id="3.40.1660.10">
    <property type="entry name" value="EreA-like (biosynthetic domain)"/>
    <property type="match status" value="2"/>
</dbReference>
<dbReference type="PANTHER" id="PTHR31299">
    <property type="entry name" value="ESTERASE, PUTATIVE (AFU_ORTHOLOGUE AFUA_1G05850)-RELATED"/>
    <property type="match status" value="1"/>
</dbReference>
<sequence length="378" mass="44235">MTLRQLYKCILFIVISYPLNAQKAVYTLDSIQKLLTPEVKNIITQDLLNKRIVFLGESEHHIGSDFLAKTEFVKYLVTEHQYQNIAFESDFFALYFEHEQKNTFPFWSKSVQCEELFKFLKEHNVVIWGFDNQFSTPFTFATFSKQLFSFLQQNDIVIEERFKNLVAVVMKNGSEIDKILSQNDVDYITAQIDNLLKDSRVLSNAEWNQFMQSFKSTVIQYTSSKKMGKQLRDSQMAKNLNFLTERLPNDKFMVWAANAHISKLNEDYMEYQNMGYLYNQLNPGITYHIAFAPIKMPYRTDKFIKSQQKNKNNLLSLLPDTDHNYFINSQLFIEANPLDKDKSFEGMFGTGMGNGNTVWFKHFDALVFIANGEKVKYP</sequence>
<evidence type="ECO:0000313" key="1">
    <source>
        <dbReference type="EMBL" id="MFB9090221.1"/>
    </source>
</evidence>
<dbReference type="InterPro" id="IPR007815">
    <property type="entry name" value="Emycin_Estase"/>
</dbReference>
<dbReference type="Pfam" id="PF05139">
    <property type="entry name" value="Erythro_esteras"/>
    <property type="match status" value="1"/>
</dbReference>
<dbReference type="EMBL" id="JBHMFB010000029">
    <property type="protein sequence ID" value="MFB9090221.1"/>
    <property type="molecule type" value="Genomic_DNA"/>
</dbReference>
<dbReference type="InterPro" id="IPR052036">
    <property type="entry name" value="Hydrolase/PRTase-associated"/>
</dbReference>
<dbReference type="Proteomes" id="UP001589576">
    <property type="component" value="Unassembled WGS sequence"/>
</dbReference>
<reference evidence="1 2" key="1">
    <citation type="submission" date="2024-09" db="EMBL/GenBank/DDBJ databases">
        <authorList>
            <person name="Sun Q."/>
            <person name="Mori K."/>
        </authorList>
    </citation>
    <scope>NUCLEOTIDE SEQUENCE [LARGE SCALE GENOMIC DNA]</scope>
    <source>
        <strain evidence="1 2">CECT 8460</strain>
    </source>
</reference>
<dbReference type="SUPFAM" id="SSF159501">
    <property type="entry name" value="EreA/ChaN-like"/>
    <property type="match status" value="1"/>
</dbReference>
<keyword evidence="2" id="KW-1185">Reference proteome</keyword>
<name>A0ABV5GHX9_9FLAO</name>
<comment type="caution">
    <text evidence="1">The sequence shown here is derived from an EMBL/GenBank/DDBJ whole genome shotgun (WGS) entry which is preliminary data.</text>
</comment>
<protein>
    <submittedName>
        <fullName evidence="1">Erythromycin esterase family protein</fullName>
    </submittedName>
</protein>
<gene>
    <name evidence="1" type="ORF">ACFFUU_11460</name>
</gene>